<feature type="region of interest" description="Disordered" evidence="1">
    <location>
        <begin position="1"/>
        <end position="31"/>
    </location>
</feature>
<sequence length="72" mass="8235">MFERFLPPGKKGTDDDDNDKDEEEKTPIAPLGYERVFCPDYSSIKGKVIYDSSLHSLTQLQEGENKNVSRVR</sequence>
<evidence type="ECO:0000313" key="2">
    <source>
        <dbReference type="EMBL" id="KAK5772081.1"/>
    </source>
</evidence>
<protein>
    <submittedName>
        <fullName evidence="2">Uncharacterized protein</fullName>
    </submittedName>
</protein>
<gene>
    <name evidence="2" type="ORF">PVK06_048349</name>
</gene>
<reference evidence="2 3" key="1">
    <citation type="submission" date="2023-03" db="EMBL/GenBank/DDBJ databases">
        <title>WGS of Gossypium arboreum.</title>
        <authorList>
            <person name="Yu D."/>
        </authorList>
    </citation>
    <scope>NUCLEOTIDE SEQUENCE [LARGE SCALE GENOMIC DNA]</scope>
    <source>
        <tissue evidence="2">Leaf</tissue>
    </source>
</reference>
<keyword evidence="3" id="KW-1185">Reference proteome</keyword>
<feature type="compositionally biased region" description="Acidic residues" evidence="1">
    <location>
        <begin position="14"/>
        <end position="24"/>
    </location>
</feature>
<evidence type="ECO:0000313" key="3">
    <source>
        <dbReference type="Proteomes" id="UP001358586"/>
    </source>
</evidence>
<organism evidence="2 3">
    <name type="scientific">Gossypium arboreum</name>
    <name type="common">Tree cotton</name>
    <name type="synonym">Gossypium nanking</name>
    <dbReference type="NCBI Taxonomy" id="29729"/>
    <lineage>
        <taxon>Eukaryota</taxon>
        <taxon>Viridiplantae</taxon>
        <taxon>Streptophyta</taxon>
        <taxon>Embryophyta</taxon>
        <taxon>Tracheophyta</taxon>
        <taxon>Spermatophyta</taxon>
        <taxon>Magnoliopsida</taxon>
        <taxon>eudicotyledons</taxon>
        <taxon>Gunneridae</taxon>
        <taxon>Pentapetalae</taxon>
        <taxon>rosids</taxon>
        <taxon>malvids</taxon>
        <taxon>Malvales</taxon>
        <taxon>Malvaceae</taxon>
        <taxon>Malvoideae</taxon>
        <taxon>Gossypium</taxon>
    </lineage>
</organism>
<evidence type="ECO:0000256" key="1">
    <source>
        <dbReference type="SAM" id="MobiDB-lite"/>
    </source>
</evidence>
<dbReference type="Proteomes" id="UP001358586">
    <property type="component" value="Chromosome 13"/>
</dbReference>
<name>A0ABR0MFQ3_GOSAR</name>
<comment type="caution">
    <text evidence="2">The sequence shown here is derived from an EMBL/GenBank/DDBJ whole genome shotgun (WGS) entry which is preliminary data.</text>
</comment>
<dbReference type="EMBL" id="JARKNE010000013">
    <property type="protein sequence ID" value="KAK5772081.1"/>
    <property type="molecule type" value="Genomic_DNA"/>
</dbReference>
<accession>A0ABR0MFQ3</accession>
<proteinExistence type="predicted"/>